<dbReference type="AlphaFoldDB" id="A0A936ZAZ5"/>
<dbReference type="PANTHER" id="PTHR23028:SF53">
    <property type="entry name" value="ACYL_TRANSF_3 DOMAIN-CONTAINING PROTEIN"/>
    <property type="match status" value="1"/>
</dbReference>
<dbReference type="Pfam" id="PF01757">
    <property type="entry name" value="Acyl_transf_3"/>
    <property type="match status" value="1"/>
</dbReference>
<keyword evidence="1" id="KW-0472">Membrane</keyword>
<feature type="transmembrane region" description="Helical" evidence="1">
    <location>
        <begin position="225"/>
        <end position="243"/>
    </location>
</feature>
<dbReference type="Pfam" id="PF19040">
    <property type="entry name" value="SGNH"/>
    <property type="match status" value="1"/>
</dbReference>
<protein>
    <submittedName>
        <fullName evidence="4">Acyltransferase</fullName>
    </submittedName>
</protein>
<accession>A0A936ZAZ5</accession>
<feature type="domain" description="SGNH" evidence="3">
    <location>
        <begin position="435"/>
        <end position="657"/>
    </location>
</feature>
<dbReference type="InterPro" id="IPR043968">
    <property type="entry name" value="SGNH"/>
</dbReference>
<comment type="caution">
    <text evidence="4">The sequence shown here is derived from an EMBL/GenBank/DDBJ whole genome shotgun (WGS) entry which is preliminary data.</text>
</comment>
<keyword evidence="4" id="KW-0808">Transferase</keyword>
<feature type="domain" description="Acyltransferase 3" evidence="2">
    <location>
        <begin position="32"/>
        <end position="356"/>
    </location>
</feature>
<dbReference type="InterPro" id="IPR050879">
    <property type="entry name" value="Acyltransferase_3"/>
</dbReference>
<feature type="transmembrane region" description="Helical" evidence="1">
    <location>
        <begin position="194"/>
        <end position="219"/>
    </location>
</feature>
<dbReference type="RefSeq" id="WP_201677691.1">
    <property type="nucleotide sequence ID" value="NZ_JAEQNE010000011.1"/>
</dbReference>
<sequence length="675" mass="73375">MTSTPPSFAAPAGTWADAAASQHAGADQYRPDVDGLRAIAVMSVLLHHLLPEDVPGGYVGVDVFFVISGFLITSIVHREILEGTFRFSRFYERRARRIFPALFAALLVTLLVAHVLLLPSDLVGTLRAAIGTVFFSSNIVFWSQTARGYFSATNAGINPLLHTWSLGVEEQYYLLFPLLLLALHKWLPRRVTSVLAVAALVSLALAAAFVGTKSVAVFFLSPSRAWELLCGSLLAYGAVPLASNRWARELLAFAGLAAVLASCAMYGPTTTFPGLSALPPVIGTAALIHAGSSGPTAITQLLALRPFVFIGLISYSLYLWHWPLIVFTRYAAGMEPAERFFVPLLVGSLLVATLSYRYVEQPFRKKPISKDSRGVSRKTIVQATAAISILLCAVSVAGLLRNGHSKRFTREVASLDAQRAPNIPFVACDGLEMSRACHIGAATVPVVLLWGDSHLLAWAPVIDKLLKERGIAAILATRSACPPVLDFREGVPNACARYASEIHQYLRDHPELRTVAVAAHWRAYFVPERGGKAASVLSSAIPPVVTRSSLRSSLDQLGLDGRRVVLFGPVPVYEANVPLVKALELVSGRRHLHTTSEAQRVMHKEFYAMNMIGVRLADPVAWLCQTDCVYFAQGNSLYRDSHHLSVAGAMYLEEHVRRVLLDDIDSGSRARAGVQ</sequence>
<dbReference type="GO" id="GO:0016747">
    <property type="term" value="F:acyltransferase activity, transferring groups other than amino-acyl groups"/>
    <property type="evidence" value="ECO:0007669"/>
    <property type="project" value="InterPro"/>
</dbReference>
<dbReference type="EMBL" id="JAEQNE010000011">
    <property type="protein sequence ID" value="MBL0395020.1"/>
    <property type="molecule type" value="Genomic_DNA"/>
</dbReference>
<dbReference type="GO" id="GO:0009103">
    <property type="term" value="P:lipopolysaccharide biosynthetic process"/>
    <property type="evidence" value="ECO:0007669"/>
    <property type="project" value="TreeGrafter"/>
</dbReference>
<evidence type="ECO:0000259" key="3">
    <source>
        <dbReference type="Pfam" id="PF19040"/>
    </source>
</evidence>
<keyword evidence="1" id="KW-1133">Transmembrane helix</keyword>
<proteinExistence type="predicted"/>
<feature type="transmembrane region" description="Helical" evidence="1">
    <location>
        <begin position="250"/>
        <end position="267"/>
    </location>
</feature>
<keyword evidence="4" id="KW-0012">Acyltransferase</keyword>
<feature type="transmembrane region" description="Helical" evidence="1">
    <location>
        <begin position="302"/>
        <end position="320"/>
    </location>
</feature>
<gene>
    <name evidence="4" type="ORF">JJ685_28060</name>
</gene>
<organism evidence="4 5">
    <name type="scientific">Ramlibacter monticola</name>
    <dbReference type="NCBI Taxonomy" id="1926872"/>
    <lineage>
        <taxon>Bacteria</taxon>
        <taxon>Pseudomonadati</taxon>
        <taxon>Pseudomonadota</taxon>
        <taxon>Betaproteobacteria</taxon>
        <taxon>Burkholderiales</taxon>
        <taxon>Comamonadaceae</taxon>
        <taxon>Ramlibacter</taxon>
    </lineage>
</organism>
<dbReference type="PANTHER" id="PTHR23028">
    <property type="entry name" value="ACETYLTRANSFERASE"/>
    <property type="match status" value="1"/>
</dbReference>
<keyword evidence="5" id="KW-1185">Reference proteome</keyword>
<feature type="transmembrane region" description="Helical" evidence="1">
    <location>
        <begin position="340"/>
        <end position="359"/>
    </location>
</feature>
<evidence type="ECO:0000256" key="1">
    <source>
        <dbReference type="SAM" id="Phobius"/>
    </source>
</evidence>
<reference evidence="4 5" key="1">
    <citation type="journal article" date="2017" name="Int. J. Syst. Evol. Microbiol.">
        <title>Ramlibacter monticola sp. nov., isolated from forest soil.</title>
        <authorList>
            <person name="Chaudhary D.K."/>
            <person name="Kim J."/>
        </authorList>
    </citation>
    <scope>NUCLEOTIDE SEQUENCE [LARGE SCALE GENOMIC DNA]</scope>
    <source>
        <strain evidence="4 5">KACC 19175</strain>
    </source>
</reference>
<evidence type="ECO:0000313" key="4">
    <source>
        <dbReference type="EMBL" id="MBL0395020.1"/>
    </source>
</evidence>
<dbReference type="GO" id="GO:0016020">
    <property type="term" value="C:membrane"/>
    <property type="evidence" value="ECO:0007669"/>
    <property type="project" value="TreeGrafter"/>
</dbReference>
<keyword evidence="1" id="KW-0812">Transmembrane</keyword>
<feature type="transmembrane region" description="Helical" evidence="1">
    <location>
        <begin position="98"/>
        <end position="117"/>
    </location>
</feature>
<evidence type="ECO:0000259" key="2">
    <source>
        <dbReference type="Pfam" id="PF01757"/>
    </source>
</evidence>
<feature type="transmembrane region" description="Helical" evidence="1">
    <location>
        <begin position="56"/>
        <end position="77"/>
    </location>
</feature>
<dbReference type="Proteomes" id="UP000599109">
    <property type="component" value="Unassembled WGS sequence"/>
</dbReference>
<dbReference type="InterPro" id="IPR002656">
    <property type="entry name" value="Acyl_transf_3_dom"/>
</dbReference>
<evidence type="ECO:0000313" key="5">
    <source>
        <dbReference type="Proteomes" id="UP000599109"/>
    </source>
</evidence>
<feature type="transmembrane region" description="Helical" evidence="1">
    <location>
        <begin position="380"/>
        <end position="400"/>
    </location>
</feature>
<name>A0A936ZAZ5_9BURK</name>